<keyword evidence="3" id="KW-1185">Reference proteome</keyword>
<feature type="region of interest" description="Disordered" evidence="1">
    <location>
        <begin position="1"/>
        <end position="22"/>
    </location>
</feature>
<reference evidence="2 3" key="1">
    <citation type="journal article" date="2019" name="Int. J. Syst. Evol. Microbiol.">
        <title>The Global Catalogue of Microorganisms (GCM) 10K type strain sequencing project: providing services to taxonomists for standard genome sequencing and annotation.</title>
        <authorList>
            <consortium name="The Broad Institute Genomics Platform"/>
            <consortium name="The Broad Institute Genome Sequencing Center for Infectious Disease"/>
            <person name="Wu L."/>
            <person name="Ma J."/>
        </authorList>
    </citation>
    <scope>NUCLEOTIDE SEQUENCE [LARGE SCALE GENOMIC DNA]</scope>
    <source>
        <strain evidence="2 3">JCM 4395</strain>
    </source>
</reference>
<organism evidence="2 3">
    <name type="scientific">Streptomyces longisporus</name>
    <dbReference type="NCBI Taxonomy" id="1948"/>
    <lineage>
        <taxon>Bacteria</taxon>
        <taxon>Bacillati</taxon>
        <taxon>Actinomycetota</taxon>
        <taxon>Actinomycetes</taxon>
        <taxon>Kitasatosporales</taxon>
        <taxon>Streptomycetaceae</taxon>
        <taxon>Streptomyces</taxon>
    </lineage>
</organism>
<evidence type="ECO:0000256" key="1">
    <source>
        <dbReference type="SAM" id="MobiDB-lite"/>
    </source>
</evidence>
<comment type="caution">
    <text evidence="2">The sequence shown here is derived from an EMBL/GenBank/DDBJ whole genome shotgun (WGS) entry which is preliminary data.</text>
</comment>
<sequence length="64" mass="6559">MKCARPPPERPMTPHETGGGTGVAIGVMFDPNIALRGVASVRACIPELLPDVLGGTVDASRSST</sequence>
<proteinExistence type="predicted"/>
<dbReference type="Proteomes" id="UP001501777">
    <property type="component" value="Unassembled WGS sequence"/>
</dbReference>
<dbReference type="EMBL" id="BAAASG010000014">
    <property type="protein sequence ID" value="GAA2506411.1"/>
    <property type="molecule type" value="Genomic_DNA"/>
</dbReference>
<evidence type="ECO:0000313" key="3">
    <source>
        <dbReference type="Proteomes" id="UP001501777"/>
    </source>
</evidence>
<protein>
    <submittedName>
        <fullName evidence="2">Uncharacterized protein</fullName>
    </submittedName>
</protein>
<accession>A0ABN3MQL8</accession>
<gene>
    <name evidence="2" type="ORF">GCM10010276_58740</name>
</gene>
<name>A0ABN3MQL8_STRLO</name>
<feature type="compositionally biased region" description="Pro residues" evidence="1">
    <location>
        <begin position="1"/>
        <end position="11"/>
    </location>
</feature>
<evidence type="ECO:0000313" key="2">
    <source>
        <dbReference type="EMBL" id="GAA2506411.1"/>
    </source>
</evidence>